<dbReference type="Pfam" id="PF00023">
    <property type="entry name" value="Ank"/>
    <property type="match status" value="1"/>
</dbReference>
<protein>
    <submittedName>
        <fullName evidence="6">Glycerophosphocholine phosphodiesterase</fullName>
    </submittedName>
</protein>
<feature type="domain" description="F-box" evidence="5">
    <location>
        <begin position="6"/>
        <end position="55"/>
    </location>
</feature>
<dbReference type="Gene3D" id="1.25.40.20">
    <property type="entry name" value="Ankyrin repeat-containing domain"/>
    <property type="match status" value="1"/>
</dbReference>
<evidence type="ECO:0000256" key="2">
    <source>
        <dbReference type="ARBA" id="ARBA00023043"/>
    </source>
</evidence>
<dbReference type="PANTHER" id="PTHR24198">
    <property type="entry name" value="ANKYRIN REPEAT AND PROTEIN KINASE DOMAIN-CONTAINING PROTEIN"/>
    <property type="match status" value="1"/>
</dbReference>
<evidence type="ECO:0000256" key="1">
    <source>
        <dbReference type="ARBA" id="ARBA00022737"/>
    </source>
</evidence>
<feature type="repeat" description="ANK" evidence="3">
    <location>
        <begin position="269"/>
        <end position="301"/>
    </location>
</feature>
<dbReference type="SMART" id="SM00248">
    <property type="entry name" value="ANK"/>
    <property type="match status" value="8"/>
</dbReference>
<evidence type="ECO:0000259" key="5">
    <source>
        <dbReference type="PROSITE" id="PS50181"/>
    </source>
</evidence>
<proteinExistence type="predicted"/>
<dbReference type="PROSITE" id="PS50088">
    <property type="entry name" value="ANK_REPEAT"/>
    <property type="match status" value="2"/>
</dbReference>
<dbReference type="SUPFAM" id="SSF48403">
    <property type="entry name" value="Ankyrin repeat"/>
    <property type="match status" value="1"/>
</dbReference>
<organism evidence="6 7">
    <name type="scientific">Apiospora saccharicola</name>
    <dbReference type="NCBI Taxonomy" id="335842"/>
    <lineage>
        <taxon>Eukaryota</taxon>
        <taxon>Fungi</taxon>
        <taxon>Dikarya</taxon>
        <taxon>Ascomycota</taxon>
        <taxon>Pezizomycotina</taxon>
        <taxon>Sordariomycetes</taxon>
        <taxon>Xylariomycetidae</taxon>
        <taxon>Amphisphaeriales</taxon>
        <taxon>Apiosporaceae</taxon>
        <taxon>Apiospora</taxon>
    </lineage>
</organism>
<feature type="compositionally biased region" description="Basic and acidic residues" evidence="4">
    <location>
        <begin position="541"/>
        <end position="567"/>
    </location>
</feature>
<comment type="caution">
    <text evidence="6">The sequence shown here is derived from an EMBL/GenBank/DDBJ whole genome shotgun (WGS) entry which is preliminary data.</text>
</comment>
<dbReference type="InterPro" id="IPR001810">
    <property type="entry name" value="F-box_dom"/>
</dbReference>
<dbReference type="PROSITE" id="PS50297">
    <property type="entry name" value="ANK_REP_REGION"/>
    <property type="match status" value="2"/>
</dbReference>
<feature type="region of interest" description="Disordered" evidence="4">
    <location>
        <begin position="431"/>
        <end position="471"/>
    </location>
</feature>
<dbReference type="InterPro" id="IPR036770">
    <property type="entry name" value="Ankyrin_rpt-contain_sf"/>
</dbReference>
<name>A0ABR1TNN7_9PEZI</name>
<feature type="compositionally biased region" description="Pro residues" evidence="4">
    <location>
        <begin position="455"/>
        <end position="465"/>
    </location>
</feature>
<dbReference type="InterPro" id="IPR036047">
    <property type="entry name" value="F-box-like_dom_sf"/>
</dbReference>
<feature type="repeat" description="ANK" evidence="3">
    <location>
        <begin position="337"/>
        <end position="369"/>
    </location>
</feature>
<dbReference type="PROSITE" id="PS50181">
    <property type="entry name" value="FBOX"/>
    <property type="match status" value="1"/>
</dbReference>
<evidence type="ECO:0000256" key="3">
    <source>
        <dbReference type="PROSITE-ProRule" id="PRU00023"/>
    </source>
</evidence>
<keyword evidence="7" id="KW-1185">Reference proteome</keyword>
<dbReference type="InterPro" id="IPR002110">
    <property type="entry name" value="Ankyrin_rpt"/>
</dbReference>
<dbReference type="Pfam" id="PF12796">
    <property type="entry name" value="Ank_2"/>
    <property type="match status" value="1"/>
</dbReference>
<evidence type="ECO:0000313" key="6">
    <source>
        <dbReference type="EMBL" id="KAK8047510.1"/>
    </source>
</evidence>
<accession>A0ABR1TNN7</accession>
<gene>
    <name evidence="6" type="ORF">PG996_015574</name>
</gene>
<dbReference type="SUPFAM" id="SSF81383">
    <property type="entry name" value="F-box domain"/>
    <property type="match status" value="1"/>
</dbReference>
<dbReference type="EMBL" id="JAQQWM010000009">
    <property type="protein sequence ID" value="KAK8047510.1"/>
    <property type="molecule type" value="Genomic_DNA"/>
</dbReference>
<dbReference type="Proteomes" id="UP001446871">
    <property type="component" value="Unassembled WGS sequence"/>
</dbReference>
<dbReference type="PANTHER" id="PTHR24198:SF194">
    <property type="entry name" value="INVERSIN-A"/>
    <property type="match status" value="1"/>
</dbReference>
<sequence>MLHSQTVRFSGLPNELLLQILGDLDSRDVRSVTLLNRDFRWRFVDYYFDRCYQEEVAKSQWCVKLFRHAIKTNSSEIVQYLASRKNDLDLTGLNSVPVRDLHQDRSRYAYIWSRTHESFLHMAIAGDAPHATSFLVKLGADVDQDIGHFPDLSPLCLALARVNVSPQKEKDAALRIACSNALPRTVAHLLVRGADPNSIGPFGMGALHVTLKRPPSSSHWDQEFIDESDIHTILRLLLDYGATVHLPTRTTRLHSCDPQCWKSMNCGHRGQMALHLAAVNNLPKCTRALLDHGANHCQLNTDGYSPLYGAICQANDAVTSILLACSSEKNPVVEFSRGATALHIACRFAYTDMVKQIVLRGADVNAVDFHGRIPLHEVLRQMGPGRTADVLETLRFLAHHGADPDISSKLPTPRQQAHKHPFPKVRDMFALEKPKNSRLRPPAIFTGPRDSSKPDPGPVGSPGPQPIDRVTPTMWTNPKTGHVIQSLGKPPENQVYLSSSESPCCDTPGSFPAFLDAGNMGKQPSTSMSESVSFWSNTTRRVNDERSTTLSRTGRDPGKEVQVDGKTRASRSKRVKWQPLQL</sequence>
<evidence type="ECO:0000256" key="4">
    <source>
        <dbReference type="SAM" id="MobiDB-lite"/>
    </source>
</evidence>
<feature type="compositionally biased region" description="Polar residues" evidence="4">
    <location>
        <begin position="522"/>
        <end position="540"/>
    </location>
</feature>
<feature type="region of interest" description="Disordered" evidence="4">
    <location>
        <begin position="517"/>
        <end position="582"/>
    </location>
</feature>
<evidence type="ECO:0000313" key="7">
    <source>
        <dbReference type="Proteomes" id="UP001446871"/>
    </source>
</evidence>
<keyword evidence="2 3" id="KW-0040">ANK repeat</keyword>
<reference evidence="6 7" key="1">
    <citation type="submission" date="2023-01" db="EMBL/GenBank/DDBJ databases">
        <title>Analysis of 21 Apiospora genomes using comparative genomics revels a genus with tremendous synthesis potential of carbohydrate active enzymes and secondary metabolites.</title>
        <authorList>
            <person name="Sorensen T."/>
        </authorList>
    </citation>
    <scope>NUCLEOTIDE SEQUENCE [LARGE SCALE GENOMIC DNA]</scope>
    <source>
        <strain evidence="6 7">CBS 83171</strain>
    </source>
</reference>
<keyword evidence="1" id="KW-0677">Repeat</keyword>